<evidence type="ECO:0000259" key="1">
    <source>
        <dbReference type="Pfam" id="PF21788"/>
    </source>
</evidence>
<dbReference type="InterPro" id="IPR048366">
    <property type="entry name" value="TNP-like_GBD"/>
</dbReference>
<evidence type="ECO:0000313" key="4">
    <source>
        <dbReference type="Proteomes" id="UP001314205"/>
    </source>
</evidence>
<dbReference type="Pfam" id="PF21788">
    <property type="entry name" value="TNP-like_GBD"/>
    <property type="match status" value="1"/>
</dbReference>
<gene>
    <name evidence="3" type="ORF">PARMNEM_LOCUS20500</name>
</gene>
<dbReference type="AlphaFoldDB" id="A0AAV1M3R9"/>
<feature type="domain" description="Transposable element P transposase-like GTP-binding insertion" evidence="1">
    <location>
        <begin position="1"/>
        <end position="53"/>
    </location>
</feature>
<dbReference type="Pfam" id="PF21789">
    <property type="entry name" value="TNP-like_RNaseH_C"/>
    <property type="match status" value="1"/>
</dbReference>
<accession>A0AAV1M3R9</accession>
<dbReference type="EMBL" id="CAVLGL010000137">
    <property type="protein sequence ID" value="CAK1601938.1"/>
    <property type="molecule type" value="Genomic_DNA"/>
</dbReference>
<evidence type="ECO:0000259" key="2">
    <source>
        <dbReference type="Pfam" id="PF21789"/>
    </source>
</evidence>
<name>A0AAV1M3R9_9NEOP</name>
<dbReference type="Proteomes" id="UP001314205">
    <property type="component" value="Unassembled WGS sequence"/>
</dbReference>
<reference evidence="3 4" key="1">
    <citation type="submission" date="2023-11" db="EMBL/GenBank/DDBJ databases">
        <authorList>
            <person name="Hedman E."/>
            <person name="Englund M."/>
            <person name="Stromberg M."/>
            <person name="Nyberg Akerstrom W."/>
            <person name="Nylinder S."/>
            <person name="Jareborg N."/>
            <person name="Kallberg Y."/>
            <person name="Kronander E."/>
        </authorList>
    </citation>
    <scope>NUCLEOTIDE SEQUENCE [LARGE SCALE GENOMIC DNA]</scope>
</reference>
<sequence>MKVSLATQIFSKSISDALTFCKEKLNLREFQEVTPTTQFLDMMNDLFDILDSHIHGYDLKRAVNAENAANVILKLKTARDAILNMSADIIVRTVKQEVRLVKSPRYTGFIGFCVCIESTIALIQDLVLNSECALKYLPLHKISQDHLEHLFGSIRCHGGSNNNPSARVFESIYKKLLTYAQIKNSGSGNCSALGQISILQCTSAINRINITTRYKDQNIDLETESLDFSGLESLLPNSEFGEKVVEYMAGYIVHALIKQIKCQTCIGALIGVPNQNALQFQKDTKDKLLYGSTTVIEICRRCEIYIKRAINESG</sequence>
<organism evidence="3 4">
    <name type="scientific">Parnassius mnemosyne</name>
    <name type="common">clouded apollo</name>
    <dbReference type="NCBI Taxonomy" id="213953"/>
    <lineage>
        <taxon>Eukaryota</taxon>
        <taxon>Metazoa</taxon>
        <taxon>Ecdysozoa</taxon>
        <taxon>Arthropoda</taxon>
        <taxon>Hexapoda</taxon>
        <taxon>Insecta</taxon>
        <taxon>Pterygota</taxon>
        <taxon>Neoptera</taxon>
        <taxon>Endopterygota</taxon>
        <taxon>Lepidoptera</taxon>
        <taxon>Glossata</taxon>
        <taxon>Ditrysia</taxon>
        <taxon>Papilionoidea</taxon>
        <taxon>Papilionidae</taxon>
        <taxon>Parnassiinae</taxon>
        <taxon>Parnassini</taxon>
        <taxon>Parnassius</taxon>
        <taxon>Driopa</taxon>
    </lineage>
</organism>
<keyword evidence="4" id="KW-1185">Reference proteome</keyword>
<comment type="caution">
    <text evidence="3">The sequence shown here is derived from an EMBL/GenBank/DDBJ whole genome shotgun (WGS) entry which is preliminary data.</text>
</comment>
<proteinExistence type="predicted"/>
<dbReference type="PANTHER" id="PTHR47577:SF2">
    <property type="entry name" value="THAP DOMAIN CONTAINING 9"/>
    <property type="match status" value="1"/>
</dbReference>
<dbReference type="InterPro" id="IPR048367">
    <property type="entry name" value="TNP-like_RNaseH_C"/>
</dbReference>
<evidence type="ECO:0000313" key="3">
    <source>
        <dbReference type="EMBL" id="CAK1601938.1"/>
    </source>
</evidence>
<feature type="domain" description="Transposable element P transposase-like RNase H C-terminal" evidence="2">
    <location>
        <begin position="140"/>
        <end position="174"/>
    </location>
</feature>
<protein>
    <submittedName>
        <fullName evidence="3">Uncharacterized protein</fullName>
    </submittedName>
</protein>
<dbReference type="PANTHER" id="PTHR47577">
    <property type="entry name" value="THAP DOMAIN-CONTAINING PROTEIN 6"/>
    <property type="match status" value="1"/>
</dbReference>